<accession>A0A7L9U8U9</accession>
<dbReference type="InterPro" id="IPR029063">
    <property type="entry name" value="SAM-dependent_MTases_sf"/>
</dbReference>
<reference evidence="4 5" key="1">
    <citation type="submission" date="2020-10" db="EMBL/GenBank/DDBJ databases">
        <title>Genome sequencing of Massilia sp. LPB0304.</title>
        <authorList>
            <person name="Kim J."/>
        </authorList>
    </citation>
    <scope>NUCLEOTIDE SEQUENCE [LARGE SCALE GENOMIC DNA]</scope>
    <source>
        <strain evidence="4 5">LPB0304</strain>
    </source>
</reference>
<dbReference type="PANTHER" id="PTHR43861:SF6">
    <property type="entry name" value="METHYLTRANSFERASE TYPE 11"/>
    <property type="match status" value="1"/>
</dbReference>
<feature type="coiled-coil region" evidence="1">
    <location>
        <begin position="386"/>
        <end position="466"/>
    </location>
</feature>
<evidence type="ECO:0000259" key="3">
    <source>
        <dbReference type="Pfam" id="PF13847"/>
    </source>
</evidence>
<dbReference type="Proteomes" id="UP000593875">
    <property type="component" value="Chromosome"/>
</dbReference>
<name>A0A7L9U8U9_9BURK</name>
<sequence length="502" mass="56340">MERLEFGGASRYVAIEAAIHIARYLTAKEHCADRKVLDIACGEGYGSWLMAEWGAQSVLGVDVSSKAIASADKRFSNERVRFAVSPGEQLTRIISDQKFNLIVSLETIEHVDDPQLFLENIRDAAAPNATIIISAPNDYWYYDLGGQNEFHKRRFTFEEFQVLAESVLGKADSWNLGTLGIGFSVAEQGGKLPSGDATTPLDAMLEFQPIDSAVYVPSQIESDVTPAEAAFYVGVWGAEAKYKTIFAGYPVSMNLGRQILFPRDGMWATKPDPLSHASDVSTQRSVAKEGEAQKPQNAHSRERALIDEIDSLTAALLASKEQLEQAKSREVAINNKLSVLTDSVANYSEKLHFTEMEVERLGMSRRAAQAEVAVAWRAIYRHEHAASEMQARLDAVRGELELARNERELARNELESKRNELELARNELESKRSELELERNELESKRSELELARSELELARQQLSQMPWKVIRTWWLIRKAIPTPLLHRVGTVLSSILRRNAR</sequence>
<evidence type="ECO:0000313" key="4">
    <source>
        <dbReference type="EMBL" id="QOL51481.1"/>
    </source>
</evidence>
<dbReference type="GO" id="GO:0008168">
    <property type="term" value="F:methyltransferase activity"/>
    <property type="evidence" value="ECO:0007669"/>
    <property type="project" value="UniProtKB-KW"/>
</dbReference>
<organism evidence="4 5">
    <name type="scientific">Massilia litorea</name>
    <dbReference type="NCBI Taxonomy" id="2769491"/>
    <lineage>
        <taxon>Bacteria</taxon>
        <taxon>Pseudomonadati</taxon>
        <taxon>Pseudomonadota</taxon>
        <taxon>Betaproteobacteria</taxon>
        <taxon>Burkholderiales</taxon>
        <taxon>Oxalobacteraceae</taxon>
        <taxon>Telluria group</taxon>
        <taxon>Massilia</taxon>
    </lineage>
</organism>
<dbReference type="GO" id="GO:0032259">
    <property type="term" value="P:methylation"/>
    <property type="evidence" value="ECO:0007669"/>
    <property type="project" value="UniProtKB-KW"/>
</dbReference>
<keyword evidence="4" id="KW-0808">Transferase</keyword>
<evidence type="ECO:0000256" key="2">
    <source>
        <dbReference type="SAM" id="MobiDB-lite"/>
    </source>
</evidence>
<evidence type="ECO:0000313" key="5">
    <source>
        <dbReference type="Proteomes" id="UP000593875"/>
    </source>
</evidence>
<gene>
    <name evidence="4" type="ORF">LPB04_09625</name>
</gene>
<dbReference type="SUPFAM" id="SSF53335">
    <property type="entry name" value="S-adenosyl-L-methionine-dependent methyltransferases"/>
    <property type="match status" value="1"/>
</dbReference>
<dbReference type="AlphaFoldDB" id="A0A7L9U8U9"/>
<feature type="region of interest" description="Disordered" evidence="2">
    <location>
        <begin position="272"/>
        <end position="300"/>
    </location>
</feature>
<evidence type="ECO:0000256" key="1">
    <source>
        <dbReference type="SAM" id="Coils"/>
    </source>
</evidence>
<dbReference type="Gene3D" id="3.40.50.150">
    <property type="entry name" value="Vaccinia Virus protein VP39"/>
    <property type="match status" value="1"/>
</dbReference>
<keyword evidence="4" id="KW-0489">Methyltransferase</keyword>
<keyword evidence="5" id="KW-1185">Reference proteome</keyword>
<dbReference type="PANTHER" id="PTHR43861">
    <property type="entry name" value="TRANS-ACONITATE 2-METHYLTRANSFERASE-RELATED"/>
    <property type="match status" value="1"/>
</dbReference>
<keyword evidence="1" id="KW-0175">Coiled coil</keyword>
<dbReference type="InterPro" id="IPR025714">
    <property type="entry name" value="Methyltranfer_dom"/>
</dbReference>
<dbReference type="KEGG" id="mlir:LPB04_09625"/>
<proteinExistence type="predicted"/>
<feature type="domain" description="Methyltransferase" evidence="3">
    <location>
        <begin position="34"/>
        <end position="137"/>
    </location>
</feature>
<dbReference type="EMBL" id="CP062941">
    <property type="protein sequence ID" value="QOL51481.1"/>
    <property type="molecule type" value="Genomic_DNA"/>
</dbReference>
<dbReference type="RefSeq" id="WP_193688455.1">
    <property type="nucleotide sequence ID" value="NZ_CP062941.1"/>
</dbReference>
<dbReference type="Pfam" id="PF13847">
    <property type="entry name" value="Methyltransf_31"/>
    <property type="match status" value="1"/>
</dbReference>
<dbReference type="CDD" id="cd02440">
    <property type="entry name" value="AdoMet_MTases"/>
    <property type="match status" value="1"/>
</dbReference>
<protein>
    <submittedName>
        <fullName evidence="4">Methyltransferase domain-containing protein</fullName>
    </submittedName>
</protein>